<protein>
    <submittedName>
        <fullName evidence="2">Uncharacterized protein</fullName>
    </submittedName>
</protein>
<evidence type="ECO:0000256" key="1">
    <source>
        <dbReference type="SAM" id="Phobius"/>
    </source>
</evidence>
<accession>A0A653BR30</accession>
<gene>
    <name evidence="2" type="ORF">CALMAC_LOCUS2889</name>
</gene>
<proteinExistence type="predicted"/>
<keyword evidence="1" id="KW-1133">Transmembrane helix</keyword>
<evidence type="ECO:0000313" key="3">
    <source>
        <dbReference type="Proteomes" id="UP000410492"/>
    </source>
</evidence>
<reference evidence="2 3" key="1">
    <citation type="submission" date="2019-01" db="EMBL/GenBank/DDBJ databases">
        <authorList>
            <person name="Sayadi A."/>
        </authorList>
    </citation>
    <scope>NUCLEOTIDE SEQUENCE [LARGE SCALE GENOMIC DNA]</scope>
</reference>
<keyword evidence="1" id="KW-0472">Membrane</keyword>
<dbReference type="EMBL" id="CAACVG010003719">
    <property type="protein sequence ID" value="VEN37755.1"/>
    <property type="molecule type" value="Genomic_DNA"/>
</dbReference>
<name>A0A653BR30_CALMS</name>
<dbReference type="OrthoDB" id="514335at2759"/>
<organism evidence="2 3">
    <name type="scientific">Callosobruchus maculatus</name>
    <name type="common">Southern cowpea weevil</name>
    <name type="synonym">Pulse bruchid</name>
    <dbReference type="NCBI Taxonomy" id="64391"/>
    <lineage>
        <taxon>Eukaryota</taxon>
        <taxon>Metazoa</taxon>
        <taxon>Ecdysozoa</taxon>
        <taxon>Arthropoda</taxon>
        <taxon>Hexapoda</taxon>
        <taxon>Insecta</taxon>
        <taxon>Pterygota</taxon>
        <taxon>Neoptera</taxon>
        <taxon>Endopterygota</taxon>
        <taxon>Coleoptera</taxon>
        <taxon>Polyphaga</taxon>
        <taxon>Cucujiformia</taxon>
        <taxon>Chrysomeloidea</taxon>
        <taxon>Chrysomelidae</taxon>
        <taxon>Bruchinae</taxon>
        <taxon>Bruchini</taxon>
        <taxon>Callosobruchus</taxon>
    </lineage>
</organism>
<keyword evidence="3" id="KW-1185">Reference proteome</keyword>
<dbReference type="Proteomes" id="UP000410492">
    <property type="component" value="Unassembled WGS sequence"/>
</dbReference>
<feature type="non-terminal residue" evidence="2">
    <location>
        <position position="1"/>
    </location>
</feature>
<sequence length="118" mass="13429">ENWNPSGGSSKVAVELESTADPWSYLYRELPTVFFPVLYFEQFVSLPEEMTMSIKLLVHFEIICLAVGVFCISAGLLAQFCLCYKVCNTRIVQRNGSKRRNSREDTNIKEQVPLKQCG</sequence>
<feature type="transmembrane region" description="Helical" evidence="1">
    <location>
        <begin position="56"/>
        <end position="78"/>
    </location>
</feature>
<dbReference type="AlphaFoldDB" id="A0A653BR30"/>
<evidence type="ECO:0000313" key="2">
    <source>
        <dbReference type="EMBL" id="VEN37755.1"/>
    </source>
</evidence>
<keyword evidence="1" id="KW-0812">Transmembrane</keyword>